<protein>
    <submittedName>
        <fullName evidence="1">Uncharacterized protein</fullName>
    </submittedName>
</protein>
<evidence type="ECO:0000313" key="2">
    <source>
        <dbReference type="Proteomes" id="UP000299102"/>
    </source>
</evidence>
<dbReference type="Proteomes" id="UP000299102">
    <property type="component" value="Unassembled WGS sequence"/>
</dbReference>
<accession>A0A4C1T6D9</accession>
<reference evidence="1 2" key="1">
    <citation type="journal article" date="2019" name="Commun. Biol.">
        <title>The bagworm genome reveals a unique fibroin gene that provides high tensile strength.</title>
        <authorList>
            <person name="Kono N."/>
            <person name="Nakamura H."/>
            <person name="Ohtoshi R."/>
            <person name="Tomita M."/>
            <person name="Numata K."/>
            <person name="Arakawa K."/>
        </authorList>
    </citation>
    <scope>NUCLEOTIDE SEQUENCE [LARGE SCALE GENOMIC DNA]</scope>
</reference>
<keyword evidence="2" id="KW-1185">Reference proteome</keyword>
<evidence type="ECO:0000313" key="1">
    <source>
        <dbReference type="EMBL" id="GBP10079.1"/>
    </source>
</evidence>
<dbReference type="EMBL" id="BGZK01000039">
    <property type="protein sequence ID" value="GBP10079.1"/>
    <property type="molecule type" value="Genomic_DNA"/>
</dbReference>
<comment type="caution">
    <text evidence="1">The sequence shown here is derived from an EMBL/GenBank/DDBJ whole genome shotgun (WGS) entry which is preliminary data.</text>
</comment>
<gene>
    <name evidence="1" type="ORF">EVAR_77511_1</name>
</gene>
<dbReference type="AlphaFoldDB" id="A0A4C1T6D9"/>
<proteinExistence type="predicted"/>
<name>A0A4C1T6D9_EUMVA</name>
<sequence>MDIISGHSSYINDRPRVTSDVRARTTPLVYNLWRNGGASDRCTASPAGGRWNRASSAPRRKTLIACAKRTSVYEPGVLKSTKYLGTGERSMDFLECWLARPRANLGYESEEDHIVEMALVVREITFTLKYEHADNKTGIDIIVDATSSMKHIGNYSVSTRAELWIKRPALPSRECLRATSRRLCVRECLSKRESSPTSARGLCTIVVVKPARPVTFTYSIPIQEADSAPGIPLELRMSNSGGQRLLSGGSFKLHKK</sequence>
<organism evidence="1 2">
    <name type="scientific">Eumeta variegata</name>
    <name type="common">Bagworm moth</name>
    <name type="synonym">Eumeta japonica</name>
    <dbReference type="NCBI Taxonomy" id="151549"/>
    <lineage>
        <taxon>Eukaryota</taxon>
        <taxon>Metazoa</taxon>
        <taxon>Ecdysozoa</taxon>
        <taxon>Arthropoda</taxon>
        <taxon>Hexapoda</taxon>
        <taxon>Insecta</taxon>
        <taxon>Pterygota</taxon>
        <taxon>Neoptera</taxon>
        <taxon>Endopterygota</taxon>
        <taxon>Lepidoptera</taxon>
        <taxon>Glossata</taxon>
        <taxon>Ditrysia</taxon>
        <taxon>Tineoidea</taxon>
        <taxon>Psychidae</taxon>
        <taxon>Oiketicinae</taxon>
        <taxon>Eumeta</taxon>
    </lineage>
</organism>